<sequence>MRRYIRVMAQGIFYKAIPKHAEGLLLTTQLSRAVYNFWRMTWIRSECEHVRGIRDRFRDSIRPGQPLPKAYDRALGALELLVVNGDPQLGEDLLHMERNPAAPVDQKLLYDQDPLEWCLTQLQGRPDVQTNYDHAVMFSFLEAHLAKSNAKDNARIDELLFQELSDLASCHEILVSIRLHRPQNEACDLDELLESETEMSRIAWKTWKPDAQLSLDKKDISKLGADFSDSFHQATTPVGKKNTVWLKNQKLMRTALENFWDGLKKSCALALGQSGLMAGEISFCTEIISATTNPDYKALVEGEERAVMEAVKKDRGTTAGPAQKEWGSSGTEELTTAISKKKNKTRPAEAETNSKGNVEGIAALKIDTPKSAADTTKTIDWDNFVHAMVDMGFSARNGGGSAVVFENQNGDGKSAGGRIIFHKPHPVPKVDPIMLQSWGRRMSKWFGWQKELFVPEP</sequence>
<proteinExistence type="predicted"/>
<evidence type="ECO:0000256" key="1">
    <source>
        <dbReference type="SAM" id="MobiDB-lite"/>
    </source>
</evidence>
<dbReference type="Proteomes" id="UP000005446">
    <property type="component" value="Unassembled WGS sequence"/>
</dbReference>
<dbReference type="InParanoid" id="H0ENT5"/>
<keyword evidence="3" id="KW-1185">Reference proteome</keyword>
<dbReference type="PANTHER" id="PTHR40788">
    <property type="entry name" value="CLR5 DOMAIN-CONTAINING PROTEIN-RELATED"/>
    <property type="match status" value="1"/>
</dbReference>
<name>H0ENT5_GLAL7</name>
<comment type="caution">
    <text evidence="2">The sequence shown here is derived from an EMBL/GenBank/DDBJ whole genome shotgun (WGS) entry which is preliminary data.</text>
</comment>
<dbReference type="PANTHER" id="PTHR40788:SF1">
    <property type="entry name" value="IPA PROTEIN"/>
    <property type="match status" value="1"/>
</dbReference>
<protein>
    <submittedName>
        <fullName evidence="2">Uncharacterized protein</fullName>
    </submittedName>
</protein>
<evidence type="ECO:0000313" key="2">
    <source>
        <dbReference type="EMBL" id="EHK99803.1"/>
    </source>
</evidence>
<dbReference type="HOGENOM" id="CLU_598582_0_0_1"/>
<feature type="compositionally biased region" description="Polar residues" evidence="1">
    <location>
        <begin position="326"/>
        <end position="338"/>
    </location>
</feature>
<gene>
    <name evidence="2" type="ORF">M7I_4298</name>
</gene>
<dbReference type="AlphaFoldDB" id="H0ENT5"/>
<reference evidence="2 3" key="1">
    <citation type="journal article" date="2012" name="Eukaryot. Cell">
        <title>Genome sequence of the fungus Glarea lozoyensis: the first genome sequence of a species from the Helotiaceae family.</title>
        <authorList>
            <person name="Youssar L."/>
            <person name="Gruening B.A."/>
            <person name="Erxleben A."/>
            <person name="Guenther S."/>
            <person name="Huettel W."/>
        </authorList>
    </citation>
    <scope>NUCLEOTIDE SEQUENCE [LARGE SCALE GENOMIC DNA]</scope>
    <source>
        <strain evidence="3">ATCC 74030 / MF5533</strain>
    </source>
</reference>
<feature type="region of interest" description="Disordered" evidence="1">
    <location>
        <begin position="314"/>
        <end position="354"/>
    </location>
</feature>
<evidence type="ECO:0000313" key="3">
    <source>
        <dbReference type="Proteomes" id="UP000005446"/>
    </source>
</evidence>
<dbReference type="EMBL" id="AGUE01000106">
    <property type="protein sequence ID" value="EHK99803.1"/>
    <property type="molecule type" value="Genomic_DNA"/>
</dbReference>
<dbReference type="OrthoDB" id="2922289at2759"/>
<organism evidence="2 3">
    <name type="scientific">Glarea lozoyensis (strain ATCC 74030 / MF5533)</name>
    <dbReference type="NCBI Taxonomy" id="1104152"/>
    <lineage>
        <taxon>Eukaryota</taxon>
        <taxon>Fungi</taxon>
        <taxon>Dikarya</taxon>
        <taxon>Ascomycota</taxon>
        <taxon>Pezizomycotina</taxon>
        <taxon>Leotiomycetes</taxon>
        <taxon>Helotiales</taxon>
        <taxon>Helotiaceae</taxon>
        <taxon>Glarea</taxon>
    </lineage>
</organism>
<accession>H0ENT5</accession>